<protein>
    <submittedName>
        <fullName evidence="1">Uncharacterized protein</fullName>
    </submittedName>
</protein>
<dbReference type="OrthoDB" id="36532at10239"/>
<keyword evidence="2" id="KW-1185">Reference proteome</keyword>
<sequence>MCVKCVVTVCFRGRNSLWYGLEADLDDFLRNHRDRYVRFTAVLSYPTDDYHILVHRPTAVMLRVRLYQFNAFSNSYNQVHLDGRLVDNLHINQLDNVFFSNNPDHTCEPLPSTSPRTNG</sequence>
<accession>A9YMZ7</accession>
<dbReference type="KEGG" id="vg:10973839"/>
<evidence type="ECO:0000313" key="1">
    <source>
        <dbReference type="EMBL" id="ABY47846.1"/>
    </source>
</evidence>
<dbReference type="GeneID" id="10973839"/>
<proteinExistence type="predicted"/>
<dbReference type="EMBL" id="EU255577">
    <property type="protein sequence ID" value="ABY47846.1"/>
    <property type="molecule type" value="Genomic_DNA"/>
</dbReference>
<dbReference type="RefSeq" id="YP_001649137.1">
    <property type="nucleotide sequence ID" value="NC_010240.1"/>
</dbReference>
<organism evidence="1 2">
    <name type="scientific">Helicoverpa armigera granulovirus</name>
    <dbReference type="NCBI Taxonomy" id="489830"/>
    <lineage>
        <taxon>Viruses</taxon>
        <taxon>Viruses incertae sedis</taxon>
        <taxon>Naldaviricetes</taxon>
        <taxon>Lefavirales</taxon>
        <taxon>Baculoviridae</taxon>
        <taxon>Betabaculovirus</taxon>
        <taxon>Betabaculovirus helarmigerae</taxon>
    </lineage>
</organism>
<reference evidence="1 2" key="1">
    <citation type="journal article" date="2008" name="Virus Genes">
        <title>Genomic sequence analysis of a granulovirus isolated from the Old World bollworm, Helicoverpa armigera.</title>
        <authorList>
            <person name="Harrison R.L."/>
            <person name="Popham H.J."/>
        </authorList>
    </citation>
    <scope>NUCLEOTIDE SEQUENCE [LARGE SCALE GENOMIC DNA]</scope>
</reference>
<evidence type="ECO:0000313" key="2">
    <source>
        <dbReference type="Proteomes" id="UP000203266"/>
    </source>
</evidence>
<name>A9YMZ7_9BBAC</name>
<dbReference type="Proteomes" id="UP000203266">
    <property type="component" value="Segment"/>
</dbReference>